<reference evidence="1 2" key="1">
    <citation type="submission" date="2014-03" db="EMBL/GenBank/DDBJ databases">
        <title>Genomics of Bifidobacteria.</title>
        <authorList>
            <person name="Ventura M."/>
            <person name="Milani C."/>
            <person name="Lugli G.A."/>
        </authorList>
    </citation>
    <scope>NUCLEOTIDE SEQUENCE [LARGE SCALE GENOMIC DNA]</scope>
    <source>
        <strain evidence="1 2">LMG 11596</strain>
    </source>
</reference>
<gene>
    <name evidence="1" type="ORF">BGLCM_1189</name>
</gene>
<organism evidence="1 2">
    <name type="scientific">Bifidobacterium gallicum DSM 20093 = LMG 11596</name>
    <dbReference type="NCBI Taxonomy" id="561180"/>
    <lineage>
        <taxon>Bacteria</taxon>
        <taxon>Bacillati</taxon>
        <taxon>Actinomycetota</taxon>
        <taxon>Actinomycetes</taxon>
        <taxon>Bifidobacteriales</taxon>
        <taxon>Bifidobacteriaceae</taxon>
        <taxon>Bifidobacterium</taxon>
    </lineage>
</organism>
<dbReference type="EMBL" id="JGYW01000005">
    <property type="protein sequence ID" value="KFI58893.1"/>
    <property type="molecule type" value="Genomic_DNA"/>
</dbReference>
<dbReference type="Proteomes" id="UP000029074">
    <property type="component" value="Unassembled WGS sequence"/>
</dbReference>
<keyword evidence="2" id="KW-1185">Reference proteome</keyword>
<evidence type="ECO:0000313" key="2">
    <source>
        <dbReference type="Proteomes" id="UP000029074"/>
    </source>
</evidence>
<sequence length="36" mass="3816">MAMVSIVILVAAALVVNVSVDKAALRKEYALARVDD</sequence>
<evidence type="ECO:0000313" key="1">
    <source>
        <dbReference type="EMBL" id="KFI58893.1"/>
    </source>
</evidence>
<dbReference type="AlphaFoldDB" id="A0A087AJE3"/>
<protein>
    <submittedName>
        <fullName evidence="1">Uncharacterized protein</fullName>
    </submittedName>
</protein>
<proteinExistence type="predicted"/>
<name>A0A087AJE3_9BIFI</name>
<comment type="caution">
    <text evidence="1">The sequence shown here is derived from an EMBL/GenBank/DDBJ whole genome shotgun (WGS) entry which is preliminary data.</text>
</comment>
<accession>A0A087AJE3</accession>